<reference evidence="2" key="2">
    <citation type="submission" date="2020-09" db="EMBL/GenBank/DDBJ databases">
        <authorList>
            <person name="Sun Q."/>
            <person name="Zhou Y."/>
        </authorList>
    </citation>
    <scope>NUCLEOTIDE SEQUENCE</scope>
    <source>
        <strain evidence="2">CGMCC 1.12214</strain>
    </source>
</reference>
<sequence>MRFTVDHEPVFAATGGKPFDPALPAVVFIHGAGMDHTVWALQTRWFAHHGRAVLAVDLPGHGASGGAPLRTVEAMADWTLRLLDAAGLREAALVGHSMGGLVALRCALQAPERVRAIGLVGTAGAAPVSADLLGAAEANQRRAVDMVALWSMGARAAMGGSPMPGLWMLGDGTALLERAAPGVLHADLAACDAYRDGLADAARVRCPAILALGERDMMTPAKAGRALGAGIPGATTVVVPKAGHMLMAEAPDAVLDALKTVM</sequence>
<protein>
    <submittedName>
        <fullName evidence="2">Alpha/beta hydrolase</fullName>
    </submittedName>
</protein>
<feature type="domain" description="AB hydrolase-1" evidence="1">
    <location>
        <begin position="26"/>
        <end position="257"/>
    </location>
</feature>
<accession>A0A917I3X0</accession>
<dbReference type="EMBL" id="BMES01000001">
    <property type="protein sequence ID" value="GGH08225.1"/>
    <property type="molecule type" value="Genomic_DNA"/>
</dbReference>
<reference evidence="2" key="1">
    <citation type="journal article" date="2014" name="Int. J. Syst. Evol. Microbiol.">
        <title>Complete genome sequence of Corynebacterium casei LMG S-19264T (=DSM 44701T), isolated from a smear-ripened cheese.</title>
        <authorList>
            <consortium name="US DOE Joint Genome Institute (JGI-PGF)"/>
            <person name="Walter F."/>
            <person name="Albersmeier A."/>
            <person name="Kalinowski J."/>
            <person name="Ruckert C."/>
        </authorList>
    </citation>
    <scope>NUCLEOTIDE SEQUENCE</scope>
    <source>
        <strain evidence="2">CGMCC 1.12214</strain>
    </source>
</reference>
<dbReference type="PRINTS" id="PR00111">
    <property type="entry name" value="ABHYDROLASE"/>
</dbReference>
<dbReference type="InterPro" id="IPR050228">
    <property type="entry name" value="Carboxylesterase_BioH"/>
</dbReference>
<evidence type="ECO:0000313" key="3">
    <source>
        <dbReference type="Proteomes" id="UP000603912"/>
    </source>
</evidence>
<dbReference type="InterPro" id="IPR029058">
    <property type="entry name" value="AB_hydrolase_fold"/>
</dbReference>
<dbReference type="PANTHER" id="PTHR43194:SF5">
    <property type="entry name" value="PIMELOYL-[ACYL-CARRIER PROTEIN] METHYL ESTER ESTERASE"/>
    <property type="match status" value="1"/>
</dbReference>
<dbReference type="SUPFAM" id="SSF53474">
    <property type="entry name" value="alpha/beta-Hydrolases"/>
    <property type="match status" value="1"/>
</dbReference>
<dbReference type="Pfam" id="PF12697">
    <property type="entry name" value="Abhydrolase_6"/>
    <property type="match status" value="1"/>
</dbReference>
<organism evidence="2 3">
    <name type="scientific">Alsobacter metallidurans</name>
    <dbReference type="NCBI Taxonomy" id="340221"/>
    <lineage>
        <taxon>Bacteria</taxon>
        <taxon>Pseudomonadati</taxon>
        <taxon>Pseudomonadota</taxon>
        <taxon>Alphaproteobacteria</taxon>
        <taxon>Hyphomicrobiales</taxon>
        <taxon>Alsobacteraceae</taxon>
        <taxon>Alsobacter</taxon>
    </lineage>
</organism>
<dbReference type="Proteomes" id="UP000603912">
    <property type="component" value="Unassembled WGS sequence"/>
</dbReference>
<dbReference type="PANTHER" id="PTHR43194">
    <property type="entry name" value="HYDROLASE ALPHA/BETA FOLD FAMILY"/>
    <property type="match status" value="1"/>
</dbReference>
<comment type="caution">
    <text evidence="2">The sequence shown here is derived from an EMBL/GenBank/DDBJ whole genome shotgun (WGS) entry which is preliminary data.</text>
</comment>
<keyword evidence="3" id="KW-1185">Reference proteome</keyword>
<evidence type="ECO:0000259" key="1">
    <source>
        <dbReference type="Pfam" id="PF12697"/>
    </source>
</evidence>
<dbReference type="GO" id="GO:0016787">
    <property type="term" value="F:hydrolase activity"/>
    <property type="evidence" value="ECO:0007669"/>
    <property type="project" value="UniProtKB-KW"/>
</dbReference>
<dbReference type="Gene3D" id="3.40.50.1820">
    <property type="entry name" value="alpha/beta hydrolase"/>
    <property type="match status" value="1"/>
</dbReference>
<name>A0A917I3X0_9HYPH</name>
<dbReference type="InterPro" id="IPR000073">
    <property type="entry name" value="AB_hydrolase_1"/>
</dbReference>
<dbReference type="AlphaFoldDB" id="A0A917I3X0"/>
<gene>
    <name evidence="2" type="ORF">GCM10007036_03580</name>
</gene>
<dbReference type="RefSeq" id="WP_188516017.1">
    <property type="nucleotide sequence ID" value="NZ_BMES01000001.1"/>
</dbReference>
<evidence type="ECO:0000313" key="2">
    <source>
        <dbReference type="EMBL" id="GGH08225.1"/>
    </source>
</evidence>
<proteinExistence type="predicted"/>
<keyword evidence="2" id="KW-0378">Hydrolase</keyword>